<gene>
    <name evidence="2" type="ORF">CAMGR0001_1588</name>
</gene>
<dbReference type="RefSeq" id="WP_005872353.1">
    <property type="nucleotide sequence ID" value="NZ_ACYG01000027.1"/>
</dbReference>
<organism evidence="2 3">
    <name type="scientific">Campylobacter gracilis RM3268</name>
    <dbReference type="NCBI Taxonomy" id="553220"/>
    <lineage>
        <taxon>Bacteria</taxon>
        <taxon>Pseudomonadati</taxon>
        <taxon>Campylobacterota</taxon>
        <taxon>Epsilonproteobacteria</taxon>
        <taxon>Campylobacterales</taxon>
        <taxon>Campylobacteraceae</taxon>
        <taxon>Campylobacter</taxon>
    </lineage>
</organism>
<evidence type="ECO:0000313" key="3">
    <source>
        <dbReference type="Proteomes" id="UP000005709"/>
    </source>
</evidence>
<feature type="compositionally biased region" description="Polar residues" evidence="1">
    <location>
        <begin position="110"/>
        <end position="149"/>
    </location>
</feature>
<evidence type="ECO:0000313" key="2">
    <source>
        <dbReference type="EMBL" id="EEV17292.1"/>
    </source>
</evidence>
<proteinExistence type="predicted"/>
<dbReference type="EMBL" id="ACYG01000027">
    <property type="protein sequence ID" value="EEV17292.1"/>
    <property type="molecule type" value="Genomic_DNA"/>
</dbReference>
<protein>
    <submittedName>
        <fullName evidence="2">Uncharacterized protein</fullName>
    </submittedName>
</protein>
<dbReference type="STRING" id="824.CGRAC_0673"/>
<feature type="region of interest" description="Disordered" evidence="1">
    <location>
        <begin position="101"/>
        <end position="159"/>
    </location>
</feature>
<feature type="region of interest" description="Disordered" evidence="1">
    <location>
        <begin position="239"/>
        <end position="276"/>
    </location>
</feature>
<sequence>MKRRILKGCGRDLAHNFIRASGEQGFGRLRNSVSAGGGQNFTSAYVGQNFIKIGSEQNFISADRARNFNFINDFSFISAARNFTLALAATCVLSGCDGGSDAQDREQSARSEQNFSAGNQGRNFNKSTDSSEQNSAQNYTQGSAQNSAPQGFESKKKSDLNSTIDELANDAKVLGEALQNLQKKAPEVLNDFATRNADRTKDLLKQGEAAAREAGKNLDQMGQSLQGIIKDANESLGKVLEGFGVQPRQEPRGGRSQERDDNSDPEEAAGRQSFRI</sequence>
<keyword evidence="3" id="KW-1185">Reference proteome</keyword>
<comment type="caution">
    <text evidence="2">The sequence shown here is derived from an EMBL/GenBank/DDBJ whole genome shotgun (WGS) entry which is preliminary data.</text>
</comment>
<accession>C8PK37</accession>
<reference evidence="2 3" key="1">
    <citation type="submission" date="2009-07" db="EMBL/GenBank/DDBJ databases">
        <authorList>
            <person name="Madupu R."/>
            <person name="Sebastian Y."/>
            <person name="Durkin A.S."/>
            <person name="Torralba M."/>
            <person name="Methe B."/>
            <person name="Sutton G.G."/>
            <person name="Strausberg R.L."/>
            <person name="Nelson K.E."/>
        </authorList>
    </citation>
    <scope>NUCLEOTIDE SEQUENCE [LARGE SCALE GENOMIC DNA]</scope>
    <source>
        <strain evidence="2 3">RM3268</strain>
    </source>
</reference>
<dbReference type="Proteomes" id="UP000005709">
    <property type="component" value="Unassembled WGS sequence"/>
</dbReference>
<name>C8PK37_9BACT</name>
<evidence type="ECO:0000256" key="1">
    <source>
        <dbReference type="SAM" id="MobiDB-lite"/>
    </source>
</evidence>
<feature type="compositionally biased region" description="Basic and acidic residues" evidence="1">
    <location>
        <begin position="249"/>
        <end position="262"/>
    </location>
</feature>
<dbReference type="AlphaFoldDB" id="C8PK37"/>